<dbReference type="EMBL" id="BAAAOR010000024">
    <property type="protein sequence ID" value="GAA1525333.1"/>
    <property type="molecule type" value="Genomic_DNA"/>
</dbReference>
<comment type="caution">
    <text evidence="2">The sequence shown here is derived from an EMBL/GenBank/DDBJ whole genome shotgun (WGS) entry which is preliminary data.</text>
</comment>
<evidence type="ECO:0000313" key="3">
    <source>
        <dbReference type="Proteomes" id="UP001500842"/>
    </source>
</evidence>
<gene>
    <name evidence="2" type="ORF">GCM10009788_31240</name>
</gene>
<feature type="region of interest" description="Disordered" evidence="1">
    <location>
        <begin position="65"/>
        <end position="89"/>
    </location>
</feature>
<organism evidence="2 3">
    <name type="scientific">Nocardioides humi</name>
    <dbReference type="NCBI Taxonomy" id="449461"/>
    <lineage>
        <taxon>Bacteria</taxon>
        <taxon>Bacillati</taxon>
        <taxon>Actinomycetota</taxon>
        <taxon>Actinomycetes</taxon>
        <taxon>Propionibacteriales</taxon>
        <taxon>Nocardioidaceae</taxon>
        <taxon>Nocardioides</taxon>
    </lineage>
</organism>
<sequence length="89" mass="8823">MTGRDHLSRGEIAKDALQAGAEATAHTVGEVAGIVTRAVGDVAAAVGGLATEIFEIKDSSRRALAEHGGGPAADSVADSAVVPDETALD</sequence>
<protein>
    <recommendedName>
        <fullName evidence="4">MT0933-like antitoxin protein</fullName>
    </recommendedName>
</protein>
<evidence type="ECO:0008006" key="4">
    <source>
        <dbReference type="Google" id="ProtNLM"/>
    </source>
</evidence>
<name>A0ABN2ASZ4_9ACTN</name>
<evidence type="ECO:0000256" key="1">
    <source>
        <dbReference type="SAM" id="MobiDB-lite"/>
    </source>
</evidence>
<evidence type="ECO:0000313" key="2">
    <source>
        <dbReference type="EMBL" id="GAA1525333.1"/>
    </source>
</evidence>
<accession>A0ABN2ASZ4</accession>
<dbReference type="Proteomes" id="UP001500842">
    <property type="component" value="Unassembled WGS sequence"/>
</dbReference>
<reference evidence="2 3" key="1">
    <citation type="journal article" date="2019" name="Int. J. Syst. Evol. Microbiol.">
        <title>The Global Catalogue of Microorganisms (GCM) 10K type strain sequencing project: providing services to taxonomists for standard genome sequencing and annotation.</title>
        <authorList>
            <consortium name="The Broad Institute Genomics Platform"/>
            <consortium name="The Broad Institute Genome Sequencing Center for Infectious Disease"/>
            <person name="Wu L."/>
            <person name="Ma J."/>
        </authorList>
    </citation>
    <scope>NUCLEOTIDE SEQUENCE [LARGE SCALE GENOMIC DNA]</scope>
    <source>
        <strain evidence="2 3">JCM 14942</strain>
    </source>
</reference>
<feature type="compositionally biased region" description="Low complexity" evidence="1">
    <location>
        <begin position="72"/>
        <end position="89"/>
    </location>
</feature>
<dbReference type="RefSeq" id="WP_219996252.1">
    <property type="nucleotide sequence ID" value="NZ_BAAAOR010000024.1"/>
</dbReference>
<proteinExistence type="predicted"/>
<keyword evidence="3" id="KW-1185">Reference proteome</keyword>